<reference evidence="1 2" key="1">
    <citation type="submission" date="2022-11" db="EMBL/GenBank/DDBJ databases">
        <title>Minimal conservation of predation-associated metabolite biosynthetic gene clusters underscores biosynthetic potential of Myxococcota including descriptions for ten novel species: Archangium lansinium sp. nov., Myxococcus landrumus sp. nov., Nannocystis bai.</title>
        <authorList>
            <person name="Ahearne A."/>
            <person name="Stevens C."/>
            <person name="Dowd S."/>
        </authorList>
    </citation>
    <scope>NUCLEOTIDE SEQUENCE [LARGE SCALE GENOMIC DNA]</scope>
    <source>
        <strain evidence="1 2">NCELM</strain>
    </source>
</reference>
<proteinExistence type="predicted"/>
<dbReference type="EMBL" id="JAQNDN010000002">
    <property type="protein sequence ID" value="MDC0667778.1"/>
    <property type="molecule type" value="Genomic_DNA"/>
</dbReference>
<gene>
    <name evidence="1" type="ORF">POL58_08520</name>
</gene>
<protein>
    <submittedName>
        <fullName evidence="1">Uncharacterized protein</fullName>
    </submittedName>
</protein>
<accession>A0ABT5B2W8</accession>
<sequence>MALRLLGFPAHVLGVLPTPPNHSEEGSRDALWAITRPAKRGLCSKCTTDTIRRMCGKAAAFYSFILLAGCMCSSPSPRDEQPPEVTRRFAVGVVPHYGVPDYIAHNPHCILDFAAGSVVAIESDGTPRLAHEGTFQGTCEGGAISKTFEAVVVRGVQVMRTSGKGGLRDFELDVQHPEWTMGLKAYPLDANGQGLDPGRFSSQMRGYARWHLGQGCDRVVTFTPDAGQAEDAAIDRPRDWVELSPVGVGTCRIDVDYFDARTHVTVMVR</sequence>
<evidence type="ECO:0000313" key="2">
    <source>
        <dbReference type="Proteomes" id="UP001217838"/>
    </source>
</evidence>
<comment type="caution">
    <text evidence="1">The sequence shown here is derived from an EMBL/GenBank/DDBJ whole genome shotgun (WGS) entry which is preliminary data.</text>
</comment>
<organism evidence="1 2">
    <name type="scientific">Nannocystis radixulma</name>
    <dbReference type="NCBI Taxonomy" id="2995305"/>
    <lineage>
        <taxon>Bacteria</taxon>
        <taxon>Pseudomonadati</taxon>
        <taxon>Myxococcota</taxon>
        <taxon>Polyangia</taxon>
        <taxon>Nannocystales</taxon>
        <taxon>Nannocystaceae</taxon>
        <taxon>Nannocystis</taxon>
    </lineage>
</organism>
<keyword evidence="2" id="KW-1185">Reference proteome</keyword>
<dbReference type="RefSeq" id="WP_271996143.1">
    <property type="nucleotide sequence ID" value="NZ_JAQNDN010000002.1"/>
</dbReference>
<dbReference type="Proteomes" id="UP001217838">
    <property type="component" value="Unassembled WGS sequence"/>
</dbReference>
<evidence type="ECO:0000313" key="1">
    <source>
        <dbReference type="EMBL" id="MDC0667778.1"/>
    </source>
</evidence>
<name>A0ABT5B2W8_9BACT</name>